<evidence type="ECO:0000313" key="1">
    <source>
        <dbReference type="EMBL" id="MEZ8211798.1"/>
    </source>
</evidence>
<keyword evidence="2" id="KW-1185">Reference proteome</keyword>
<comment type="caution">
    <text evidence="1">The sequence shown here is derived from an EMBL/GenBank/DDBJ whole genome shotgun (WGS) entry which is preliminary data.</text>
</comment>
<name>A0ABV4MQF5_9VIBR</name>
<protein>
    <recommendedName>
        <fullName evidence="3">Transposase</fullName>
    </recommendedName>
</protein>
<proteinExistence type="predicted"/>
<dbReference type="RefSeq" id="WP_371720587.1">
    <property type="nucleotide sequence ID" value="NZ_JBGOOF010000075.1"/>
</dbReference>
<sequence>MEKNAFEEAHYQVRKTDLATAAFQYPRSRTKELDKHTHYFSKLTLVDSTTFRTVPLARYFVP</sequence>
<gene>
    <name evidence="1" type="ORF">ACED39_23895</name>
</gene>
<dbReference type="Proteomes" id="UP001569151">
    <property type="component" value="Unassembled WGS sequence"/>
</dbReference>
<organism evidence="1 2">
    <name type="scientific">Vibrio bivalvicida</name>
    <dbReference type="NCBI Taxonomy" id="1276888"/>
    <lineage>
        <taxon>Bacteria</taxon>
        <taxon>Pseudomonadati</taxon>
        <taxon>Pseudomonadota</taxon>
        <taxon>Gammaproteobacteria</taxon>
        <taxon>Vibrionales</taxon>
        <taxon>Vibrionaceae</taxon>
        <taxon>Vibrio</taxon>
        <taxon>Vibrio oreintalis group</taxon>
    </lineage>
</organism>
<evidence type="ECO:0000313" key="2">
    <source>
        <dbReference type="Proteomes" id="UP001569151"/>
    </source>
</evidence>
<accession>A0ABV4MQF5</accession>
<evidence type="ECO:0008006" key="3">
    <source>
        <dbReference type="Google" id="ProtNLM"/>
    </source>
</evidence>
<reference evidence="1 2" key="1">
    <citation type="submission" date="2024-06" db="EMBL/GenBank/DDBJ databases">
        <authorList>
            <person name="Steensen K."/>
            <person name="Seneca J."/>
            <person name="Bartlau N."/>
            <person name="Yu A.X."/>
            <person name="Polz M.F."/>
        </authorList>
    </citation>
    <scope>NUCLEOTIDE SEQUENCE [LARGE SCALE GENOMIC DNA]</scope>
    <source>
        <strain evidence="1 2">1F146</strain>
    </source>
</reference>
<dbReference type="EMBL" id="JBGOOS010000080">
    <property type="protein sequence ID" value="MEZ8211798.1"/>
    <property type="molecule type" value="Genomic_DNA"/>
</dbReference>